<evidence type="ECO:0000313" key="2">
    <source>
        <dbReference type="Proteomes" id="UP000029482"/>
    </source>
</evidence>
<dbReference type="RefSeq" id="WP_043505701.1">
    <property type="nucleotide sequence ID" value="NZ_CP009438.1"/>
</dbReference>
<dbReference type="KEGG" id="sgu:SGLAU_30445"/>
<gene>
    <name evidence="1" type="ORF">SGLAU_30445</name>
</gene>
<name>A0A089XDG1_STRGA</name>
<dbReference type="HOGENOM" id="CLU_182098_1_0_11"/>
<dbReference type="eggNOG" id="ENOG5033EPR">
    <property type="taxonomic scope" value="Bacteria"/>
</dbReference>
<proteinExistence type="predicted"/>
<protein>
    <recommendedName>
        <fullName evidence="3">DNA-binding protein</fullName>
    </recommendedName>
</protein>
<dbReference type="OrthoDB" id="72206at2"/>
<keyword evidence="2" id="KW-1185">Reference proteome</keyword>
<reference evidence="2" key="1">
    <citation type="journal article" date="2015" name="J. Biotechnol.">
        <title>Complete genome sequence of the actinobacterium Streptomyces glaucescens GLA.O (DSM 40922) consisting of a linear chromosome and one linear plasmid.</title>
        <authorList>
            <person name="Ortseifen V."/>
            <person name="Winkler A."/>
            <person name="Albersmeier A."/>
            <person name="Wendler S."/>
            <person name="Puhler A."/>
            <person name="Kalinowski J."/>
            <person name="Ruckert C."/>
        </authorList>
    </citation>
    <scope>NUCLEOTIDE SEQUENCE [LARGE SCALE GENOMIC DNA]</scope>
    <source>
        <strain evidence="2">DSM 40922 / GLA O</strain>
    </source>
</reference>
<dbReference type="Proteomes" id="UP000029482">
    <property type="component" value="Chromosome"/>
</dbReference>
<dbReference type="EMBL" id="CP009438">
    <property type="protein sequence ID" value="AIS02023.1"/>
    <property type="molecule type" value="Genomic_DNA"/>
</dbReference>
<accession>A0A089XDG1</accession>
<sequence length="75" mass="8596">MARKPVKAAVGDVWITCQICRGELFRERGVMLNSAGMEFMKMAWADETATGLICWHCGYVHLFANRDIRLYKAEQ</sequence>
<dbReference type="STRING" id="1907.SGLAU_30445"/>
<organism evidence="1 2">
    <name type="scientific">Streptomyces glaucescens</name>
    <dbReference type="NCBI Taxonomy" id="1907"/>
    <lineage>
        <taxon>Bacteria</taxon>
        <taxon>Bacillati</taxon>
        <taxon>Actinomycetota</taxon>
        <taxon>Actinomycetes</taxon>
        <taxon>Kitasatosporales</taxon>
        <taxon>Streptomycetaceae</taxon>
        <taxon>Streptomyces</taxon>
    </lineage>
</organism>
<evidence type="ECO:0000313" key="1">
    <source>
        <dbReference type="EMBL" id="AIS02023.1"/>
    </source>
</evidence>
<evidence type="ECO:0008006" key="3">
    <source>
        <dbReference type="Google" id="ProtNLM"/>
    </source>
</evidence>
<dbReference type="AlphaFoldDB" id="A0A089XDG1"/>